<dbReference type="InterPro" id="IPR058240">
    <property type="entry name" value="rSAM_sf"/>
</dbReference>
<dbReference type="EMBL" id="QGQD01000083">
    <property type="protein sequence ID" value="TLC98842.1"/>
    <property type="molecule type" value="Genomic_DNA"/>
</dbReference>
<evidence type="ECO:0000256" key="1">
    <source>
        <dbReference type="ARBA" id="ARBA00001966"/>
    </source>
</evidence>
<keyword evidence="8" id="KW-0670">Pyruvate</keyword>
<evidence type="ECO:0000256" key="5">
    <source>
        <dbReference type="ARBA" id="ARBA00023004"/>
    </source>
</evidence>
<organism evidence="8 9">
    <name type="scientific">Robinsoniella peoriensis</name>
    <dbReference type="NCBI Taxonomy" id="180332"/>
    <lineage>
        <taxon>Bacteria</taxon>
        <taxon>Bacillati</taxon>
        <taxon>Bacillota</taxon>
        <taxon>Clostridia</taxon>
        <taxon>Lachnospirales</taxon>
        <taxon>Lachnospiraceae</taxon>
        <taxon>Robinsoniella</taxon>
    </lineage>
</organism>
<dbReference type="RefSeq" id="WP_027295776.1">
    <property type="nucleotide sequence ID" value="NZ_QGQD01000083.1"/>
</dbReference>
<keyword evidence="4" id="KW-0479">Metal-binding</keyword>
<dbReference type="GO" id="GO:0051539">
    <property type="term" value="F:4 iron, 4 sulfur cluster binding"/>
    <property type="evidence" value="ECO:0007669"/>
    <property type="project" value="UniProtKB-KW"/>
</dbReference>
<dbReference type="PANTHER" id="PTHR30352">
    <property type="entry name" value="PYRUVATE FORMATE-LYASE-ACTIVATING ENZYME"/>
    <property type="match status" value="1"/>
</dbReference>
<dbReference type="InterPro" id="IPR012840">
    <property type="entry name" value="NrdG2"/>
</dbReference>
<evidence type="ECO:0000256" key="2">
    <source>
        <dbReference type="ARBA" id="ARBA00022485"/>
    </source>
</evidence>
<protein>
    <submittedName>
        <fullName evidence="8">Pyruvate formate-lyase 1-activating enzyme</fullName>
        <ecNumber evidence="8">1.97.1.4</ecNumber>
    </submittedName>
</protein>
<dbReference type="SFLD" id="SFLDG01067">
    <property type="entry name" value="SPASM/twitch_domain_containing"/>
    <property type="match status" value="1"/>
</dbReference>
<evidence type="ECO:0000256" key="6">
    <source>
        <dbReference type="ARBA" id="ARBA00023014"/>
    </source>
</evidence>
<evidence type="ECO:0000259" key="7">
    <source>
        <dbReference type="PROSITE" id="PS51918"/>
    </source>
</evidence>
<keyword evidence="2" id="KW-0004">4Fe-4S</keyword>
<sequence>MKIHGFNKLTLLDYPGHLGATLFLGGCNFRCPFCQNAGLVLNPEAEPFIEDTEVLAYLKKRQGILEGVCVTGGEPTLFKDLPLFIENLKALGYLVKLDTNGSHPEMIRSLFESGLIDYVAMDIKSSPENYDKVIGCRNFSMDAIMESATYLMNCGVDYEFRTTVVKELHSESDFYRIGEWLHGCRQYFLQAYKDSENVIQAGFHSYSYEELEVFVQILKEQGIDAGIRGIDV</sequence>
<proteinExistence type="predicted"/>
<evidence type="ECO:0000313" key="9">
    <source>
        <dbReference type="Proteomes" id="UP000306509"/>
    </source>
</evidence>
<dbReference type="Gene3D" id="3.20.20.70">
    <property type="entry name" value="Aldolase class I"/>
    <property type="match status" value="1"/>
</dbReference>
<dbReference type="NCBIfam" id="TIGR02495">
    <property type="entry name" value="NrdG2"/>
    <property type="match status" value="1"/>
</dbReference>
<dbReference type="CDD" id="cd01335">
    <property type="entry name" value="Radical_SAM"/>
    <property type="match status" value="1"/>
</dbReference>
<dbReference type="STRING" id="180332.GCA_000797495_05869"/>
<dbReference type="PROSITE" id="PS51918">
    <property type="entry name" value="RADICAL_SAM"/>
    <property type="match status" value="1"/>
</dbReference>
<comment type="caution">
    <text evidence="8">The sequence shown here is derived from an EMBL/GenBank/DDBJ whole genome shotgun (WGS) entry which is preliminary data.</text>
</comment>
<evidence type="ECO:0000256" key="4">
    <source>
        <dbReference type="ARBA" id="ARBA00022723"/>
    </source>
</evidence>
<dbReference type="SFLD" id="SFLDG01094">
    <property type="entry name" value="Uncharacterised_Radical_SAM_Su"/>
    <property type="match status" value="1"/>
</dbReference>
<dbReference type="Pfam" id="PF04055">
    <property type="entry name" value="Radical_SAM"/>
    <property type="match status" value="1"/>
</dbReference>
<name>A0A4U8Q4E2_9FIRM</name>
<dbReference type="InterPro" id="IPR007197">
    <property type="entry name" value="rSAM"/>
</dbReference>
<keyword evidence="8" id="KW-0456">Lyase</keyword>
<keyword evidence="8" id="KW-0560">Oxidoreductase</keyword>
<dbReference type="GO" id="GO:0046872">
    <property type="term" value="F:metal ion binding"/>
    <property type="evidence" value="ECO:0007669"/>
    <property type="project" value="UniProtKB-KW"/>
</dbReference>
<keyword evidence="5" id="KW-0408">Iron</keyword>
<dbReference type="PROSITE" id="PS51257">
    <property type="entry name" value="PROKAR_LIPOPROTEIN"/>
    <property type="match status" value="1"/>
</dbReference>
<dbReference type="InterPro" id="IPR034457">
    <property type="entry name" value="Organic_radical-activating"/>
</dbReference>
<dbReference type="EC" id="1.97.1.4" evidence="8"/>
<keyword evidence="6" id="KW-0411">Iron-sulfur</keyword>
<dbReference type="GO" id="GO:0043365">
    <property type="term" value="F:[formate-C-acetyltransferase]-activating enzyme activity"/>
    <property type="evidence" value="ECO:0007669"/>
    <property type="project" value="UniProtKB-EC"/>
</dbReference>
<dbReference type="PANTHER" id="PTHR30352:SF13">
    <property type="entry name" value="GLYCYL-RADICAL ENZYME ACTIVATING ENZYME YJJW-RELATED"/>
    <property type="match status" value="1"/>
</dbReference>
<gene>
    <name evidence="8" type="primary">pflA_2</name>
    <name evidence="8" type="ORF">DSM106044_04377</name>
</gene>
<keyword evidence="9" id="KW-1185">Reference proteome</keyword>
<evidence type="ECO:0000256" key="3">
    <source>
        <dbReference type="ARBA" id="ARBA00022691"/>
    </source>
</evidence>
<dbReference type="AlphaFoldDB" id="A0A4U8Q4E2"/>
<feature type="domain" description="Radical SAM core" evidence="7">
    <location>
        <begin position="12"/>
        <end position="224"/>
    </location>
</feature>
<keyword evidence="3" id="KW-0949">S-adenosyl-L-methionine</keyword>
<dbReference type="Proteomes" id="UP000306509">
    <property type="component" value="Unassembled WGS sequence"/>
</dbReference>
<reference evidence="8 9" key="1">
    <citation type="journal article" date="2019" name="Anaerobe">
        <title>Detection of Robinsoniella peoriensis in multiple bone samples of a trauma patient.</title>
        <authorList>
            <person name="Schrottner P."/>
            <person name="Hartwich K."/>
            <person name="Bunk B."/>
            <person name="Schober I."/>
            <person name="Helbig S."/>
            <person name="Rudolph W.W."/>
            <person name="Gunzer F."/>
        </authorList>
    </citation>
    <scope>NUCLEOTIDE SEQUENCE [LARGE SCALE GENOMIC DNA]</scope>
    <source>
        <strain evidence="8 9">DSM 106044</strain>
    </source>
</reference>
<dbReference type="GO" id="GO:0016829">
    <property type="term" value="F:lyase activity"/>
    <property type="evidence" value="ECO:0007669"/>
    <property type="project" value="UniProtKB-KW"/>
</dbReference>
<evidence type="ECO:0000313" key="8">
    <source>
        <dbReference type="EMBL" id="TLC98842.1"/>
    </source>
</evidence>
<dbReference type="SUPFAM" id="SSF102114">
    <property type="entry name" value="Radical SAM enzymes"/>
    <property type="match status" value="1"/>
</dbReference>
<accession>A0A4U8Q4E2</accession>
<dbReference type="SFLD" id="SFLDS00029">
    <property type="entry name" value="Radical_SAM"/>
    <property type="match status" value="1"/>
</dbReference>
<dbReference type="InterPro" id="IPR013785">
    <property type="entry name" value="Aldolase_TIM"/>
</dbReference>
<comment type="cofactor">
    <cofactor evidence="1">
        <name>[4Fe-4S] cluster</name>
        <dbReference type="ChEBI" id="CHEBI:49883"/>
    </cofactor>
</comment>